<evidence type="ECO:0000313" key="5">
    <source>
        <dbReference type="Proteomes" id="UP000011687"/>
    </source>
</evidence>
<keyword evidence="2" id="KW-1133">Transmembrane helix</keyword>
<keyword evidence="2" id="KW-0812">Transmembrane</keyword>
<name>M0JQD8_9EURY</name>
<proteinExistence type="predicted"/>
<accession>M0JQD8</accession>
<keyword evidence="5" id="KW-1185">Reference proteome</keyword>
<sequence>MGVKDTAQTKAEPNNELSDESVPAPKGNESSADQAAPQEQDGHGASLDVIFEILKNSRRREVLHFLRERDEQVSLGELAEHVAAIENETTTDALTSSERKRVYVGLYQCHLPKMDDIGVVDFNQDRGHITLTEKADDFEKYLNRSDEEEAENRQWYQYYAAVSMLGAMVLAASVAFSLSGTMVFGLFSLIVGVAGACSVYHWSVEREAPDSE</sequence>
<dbReference type="AlphaFoldDB" id="M0JQD8"/>
<feature type="transmembrane region" description="Helical" evidence="2">
    <location>
        <begin position="183"/>
        <end position="202"/>
    </location>
</feature>
<dbReference type="EMBL" id="AOLS01000115">
    <property type="protein sequence ID" value="EMA10583.1"/>
    <property type="molecule type" value="Genomic_DNA"/>
</dbReference>
<evidence type="ECO:0000313" key="4">
    <source>
        <dbReference type="EMBL" id="EMA10583.1"/>
    </source>
</evidence>
<reference evidence="4 5" key="1">
    <citation type="journal article" date="2014" name="PLoS Genet.">
        <title>Phylogenetically driven sequencing of extremely halophilic archaea reveals strategies for static and dynamic osmo-response.</title>
        <authorList>
            <person name="Becker E.A."/>
            <person name="Seitzer P.M."/>
            <person name="Tritt A."/>
            <person name="Larsen D."/>
            <person name="Krusor M."/>
            <person name="Yao A.I."/>
            <person name="Wu D."/>
            <person name="Madern D."/>
            <person name="Eisen J.A."/>
            <person name="Darling A.E."/>
            <person name="Facciotti M.T."/>
        </authorList>
    </citation>
    <scope>NUCLEOTIDE SEQUENCE [LARGE SCALE GENOMIC DNA]</scope>
    <source>
        <strain evidence="4 5">ATCC 33799</strain>
    </source>
</reference>
<dbReference type="InterPro" id="IPR036388">
    <property type="entry name" value="WH-like_DNA-bd_sf"/>
</dbReference>
<protein>
    <recommendedName>
        <fullName evidence="3">DUF7344 domain-containing protein</fullName>
    </recommendedName>
</protein>
<feature type="transmembrane region" description="Helical" evidence="2">
    <location>
        <begin position="155"/>
        <end position="176"/>
    </location>
</feature>
<keyword evidence="2" id="KW-0472">Membrane</keyword>
<dbReference type="Pfam" id="PF24035">
    <property type="entry name" value="DUF7344"/>
    <property type="match status" value="1"/>
</dbReference>
<comment type="caution">
    <text evidence="4">The sequence shown here is derived from an EMBL/GenBank/DDBJ whole genome shotgun (WGS) entry which is preliminary data.</text>
</comment>
<dbReference type="Proteomes" id="UP000011687">
    <property type="component" value="Unassembled WGS sequence"/>
</dbReference>
<gene>
    <name evidence="4" type="ORF">C435_20883</name>
</gene>
<dbReference type="Gene3D" id="1.10.10.10">
    <property type="entry name" value="Winged helix-like DNA-binding domain superfamily/Winged helix DNA-binding domain"/>
    <property type="match status" value="1"/>
</dbReference>
<dbReference type="PATRIC" id="fig|662475.6.peg.4088"/>
<feature type="compositionally biased region" description="Polar residues" evidence="1">
    <location>
        <begin position="1"/>
        <end position="16"/>
    </location>
</feature>
<dbReference type="InterPro" id="IPR055768">
    <property type="entry name" value="DUF7344"/>
</dbReference>
<feature type="domain" description="DUF7344" evidence="3">
    <location>
        <begin position="51"/>
        <end position="129"/>
    </location>
</feature>
<evidence type="ECO:0000259" key="3">
    <source>
        <dbReference type="Pfam" id="PF24035"/>
    </source>
</evidence>
<evidence type="ECO:0000256" key="2">
    <source>
        <dbReference type="SAM" id="Phobius"/>
    </source>
</evidence>
<evidence type="ECO:0000256" key="1">
    <source>
        <dbReference type="SAM" id="MobiDB-lite"/>
    </source>
</evidence>
<feature type="region of interest" description="Disordered" evidence="1">
    <location>
        <begin position="1"/>
        <end position="44"/>
    </location>
</feature>
<dbReference type="RefSeq" id="WP_007190664.1">
    <property type="nucleotide sequence ID" value="NZ_AOLS01000115.1"/>
</dbReference>
<organism evidence="4 5">
    <name type="scientific">Haloarcula marismortui ATCC 33799</name>
    <dbReference type="NCBI Taxonomy" id="662475"/>
    <lineage>
        <taxon>Archaea</taxon>
        <taxon>Methanobacteriati</taxon>
        <taxon>Methanobacteriota</taxon>
        <taxon>Stenosarchaea group</taxon>
        <taxon>Halobacteria</taxon>
        <taxon>Halobacteriales</taxon>
        <taxon>Haloarculaceae</taxon>
        <taxon>Haloarcula</taxon>
    </lineage>
</organism>